<dbReference type="AlphaFoldDB" id="A0A4R4KBD3"/>
<gene>
    <name evidence="2" type="ORF">EZE20_15940</name>
</gene>
<protein>
    <submittedName>
        <fullName evidence="2">Uncharacterized protein</fullName>
    </submittedName>
</protein>
<accession>A0A4R4KBD3</accession>
<dbReference type="EMBL" id="SMJU01000009">
    <property type="protein sequence ID" value="TDB63781.1"/>
    <property type="molecule type" value="Genomic_DNA"/>
</dbReference>
<dbReference type="OrthoDB" id="966134at2"/>
<name>A0A4R4KBD3_9BACT</name>
<reference evidence="2 3" key="1">
    <citation type="submission" date="2019-02" db="EMBL/GenBank/DDBJ databases">
        <title>Arundinibacter roseus gen. nov., sp. nov., a new member of the family Cytophagaceae.</title>
        <authorList>
            <person name="Szuroczki S."/>
            <person name="Khayer B."/>
            <person name="Sproer C."/>
            <person name="Toumi M."/>
            <person name="Szabo A."/>
            <person name="Felfoldi T."/>
            <person name="Schumann P."/>
            <person name="Toth E."/>
        </authorList>
    </citation>
    <scope>NUCLEOTIDE SEQUENCE [LARGE SCALE GENOMIC DNA]</scope>
    <source>
        <strain evidence="2 3">DMA-k-7a</strain>
    </source>
</reference>
<feature type="transmembrane region" description="Helical" evidence="1">
    <location>
        <begin position="24"/>
        <end position="43"/>
    </location>
</feature>
<organism evidence="2 3">
    <name type="scientific">Arundinibacter roseus</name>
    <dbReference type="NCBI Taxonomy" id="2070510"/>
    <lineage>
        <taxon>Bacteria</taxon>
        <taxon>Pseudomonadati</taxon>
        <taxon>Bacteroidota</taxon>
        <taxon>Cytophagia</taxon>
        <taxon>Cytophagales</taxon>
        <taxon>Spirosomataceae</taxon>
        <taxon>Arundinibacter</taxon>
    </lineage>
</organism>
<evidence type="ECO:0000256" key="1">
    <source>
        <dbReference type="SAM" id="Phobius"/>
    </source>
</evidence>
<keyword evidence="1" id="KW-1133">Transmembrane helix</keyword>
<evidence type="ECO:0000313" key="2">
    <source>
        <dbReference type="EMBL" id="TDB63781.1"/>
    </source>
</evidence>
<keyword evidence="3" id="KW-1185">Reference proteome</keyword>
<evidence type="ECO:0000313" key="3">
    <source>
        <dbReference type="Proteomes" id="UP000295706"/>
    </source>
</evidence>
<dbReference type="RefSeq" id="WP_132119425.1">
    <property type="nucleotide sequence ID" value="NZ_SMJU01000009.1"/>
</dbReference>
<sequence>MFWHKLCDPFTKNKTDLHAKPQHISQLMSSLLAALMLIVAVAGKSWTVPSRVIEKDKTEQTTKNTSSEAPVTVSELSLHAVVIPALSFDFAKSLFVLTHVFQYSFEEKIKVPLSCRTPFYYFSYFQYVFGHHIAPNAP</sequence>
<proteinExistence type="predicted"/>
<keyword evidence="1" id="KW-0812">Transmembrane</keyword>
<comment type="caution">
    <text evidence="2">The sequence shown here is derived from an EMBL/GenBank/DDBJ whole genome shotgun (WGS) entry which is preliminary data.</text>
</comment>
<keyword evidence="1" id="KW-0472">Membrane</keyword>
<dbReference type="Proteomes" id="UP000295706">
    <property type="component" value="Unassembled WGS sequence"/>
</dbReference>